<dbReference type="InterPro" id="IPR040633">
    <property type="entry name" value="Gal_mutarotas_3"/>
</dbReference>
<dbReference type="Gene3D" id="2.70.98.10">
    <property type="match status" value="1"/>
</dbReference>
<dbReference type="CDD" id="cd14244">
    <property type="entry name" value="GH_101_like"/>
    <property type="match status" value="1"/>
</dbReference>
<dbReference type="Proteomes" id="UP000266482">
    <property type="component" value="Unassembled WGS sequence"/>
</dbReference>
<dbReference type="CDD" id="cd08547">
    <property type="entry name" value="Type_II_cohesin"/>
    <property type="match status" value="1"/>
</dbReference>
<dbReference type="InterPro" id="IPR003343">
    <property type="entry name" value="Big_2"/>
</dbReference>
<name>A0A3A1UV18_9BACL</name>
<feature type="signal peptide" evidence="1">
    <location>
        <begin position="1"/>
        <end position="29"/>
    </location>
</feature>
<dbReference type="CDD" id="cd14254">
    <property type="entry name" value="Dockerin_II"/>
    <property type="match status" value="1"/>
</dbReference>
<dbReference type="Pfam" id="PF12905">
    <property type="entry name" value="Glyco_hydro_101"/>
    <property type="match status" value="1"/>
</dbReference>
<comment type="caution">
    <text evidence="4">The sequence shown here is derived from an EMBL/GenBank/DDBJ whole genome shotgun (WGS) entry which is preliminary data.</text>
</comment>
<dbReference type="InterPro" id="IPR036439">
    <property type="entry name" value="Dockerin_dom_sf"/>
</dbReference>
<dbReference type="Gene3D" id="3.20.20.80">
    <property type="entry name" value="Glycosidases"/>
    <property type="match status" value="1"/>
</dbReference>
<dbReference type="InterPro" id="IPR002102">
    <property type="entry name" value="Cohesin_dom"/>
</dbReference>
<dbReference type="SUPFAM" id="SSF49785">
    <property type="entry name" value="Galactose-binding domain-like"/>
    <property type="match status" value="2"/>
</dbReference>
<dbReference type="InterPro" id="IPR016134">
    <property type="entry name" value="Dockerin_dom"/>
</dbReference>
<dbReference type="InterPro" id="IPR018247">
    <property type="entry name" value="EF_Hand_1_Ca_BS"/>
</dbReference>
<dbReference type="Gene3D" id="2.60.120.870">
    <property type="match status" value="1"/>
</dbReference>
<dbReference type="InterPro" id="IPR008964">
    <property type="entry name" value="Invasin/intimin_cell_adhesion"/>
</dbReference>
<proteinExistence type="predicted"/>
<dbReference type="PROSITE" id="PS51766">
    <property type="entry name" value="DOCKERIN"/>
    <property type="match status" value="1"/>
</dbReference>
<protein>
    <recommendedName>
        <fullName evidence="6">Dockerin domain-containing protein</fullName>
    </recommendedName>
</protein>
<keyword evidence="5" id="KW-1185">Reference proteome</keyword>
<dbReference type="InterPro" id="IPR008979">
    <property type="entry name" value="Galactose-bd-like_sf"/>
</dbReference>
<dbReference type="Pfam" id="PF17451">
    <property type="entry name" value="Glyco_hyd_101C"/>
    <property type="match status" value="1"/>
</dbReference>
<dbReference type="GO" id="GO:0030246">
    <property type="term" value="F:carbohydrate binding"/>
    <property type="evidence" value="ECO:0007669"/>
    <property type="project" value="InterPro"/>
</dbReference>
<dbReference type="Pfam" id="PF17974">
    <property type="entry name" value="GalBD_like"/>
    <property type="match status" value="1"/>
</dbReference>
<dbReference type="InterPro" id="IPR035364">
    <property type="entry name" value="Beta_sandwich_GH101"/>
</dbReference>
<dbReference type="SUPFAM" id="SSF49373">
    <property type="entry name" value="Invasin/intimin cell-adhesion fragments"/>
    <property type="match status" value="1"/>
</dbReference>
<dbReference type="InterPro" id="IPR000421">
    <property type="entry name" value="FA58C"/>
</dbReference>
<evidence type="ECO:0000259" key="2">
    <source>
        <dbReference type="PROSITE" id="PS50022"/>
    </source>
</evidence>
<keyword evidence="1" id="KW-0732">Signal</keyword>
<dbReference type="Gene3D" id="2.60.120.260">
    <property type="entry name" value="Galactose-binding domain-like"/>
    <property type="match status" value="3"/>
</dbReference>
<evidence type="ECO:0000313" key="4">
    <source>
        <dbReference type="EMBL" id="RIX52389.1"/>
    </source>
</evidence>
<evidence type="ECO:0000256" key="1">
    <source>
        <dbReference type="SAM" id="SignalP"/>
    </source>
</evidence>
<gene>
    <name evidence="4" type="ORF">D3P08_12975</name>
</gene>
<dbReference type="InterPro" id="IPR010496">
    <property type="entry name" value="AL/BT2_dom"/>
</dbReference>
<evidence type="ECO:0008006" key="6">
    <source>
        <dbReference type="Google" id="ProtNLM"/>
    </source>
</evidence>
<accession>A0A3A1UV18</accession>
<dbReference type="Gene3D" id="1.10.1330.10">
    <property type="entry name" value="Dockerin domain"/>
    <property type="match status" value="1"/>
</dbReference>
<sequence length="1627" mass="178016">MRTRLKAISLLAAMALGVQLMMPAAPLFAAEGGGEVYFKDYHDNDITGWTAAKGTATITPDNGTVKAVTTGAVILADTASPSLADGEYEVKLKFAAAPSRFGLVYRYADSNNYNVIQYDVSGWGWDSVQNGSETYGNLTSANSPTFEAGRTYTFKLRYAGDNVQLWIDGVSVLNASLPTVLMGEGKIGLRSWFNNKTITIDDVKVSEVEIAEPVAKPITVTDTIESERMSVVIDQEFPRVQKYIWKSGNAEMQGQMNGLNEVKINQVSYYPTAASYRKSADGRAAEYTLEIPEIAVTLEAKLSVQDNELTFEMVNLLEEGTEKVRTIEFPNHDFISVHAAEPKAHETAAWITGDWVPVQEEYKDLAQGAADVNAGRTYAFLNNDKLAATVITNVVNGFDKVRVKVANDPVLNNKKASVSGGTWIYRNNTVLEPEALPRATVVLTPDANDDEIIDWQDGAVAYREVAEAPYGSDLINKSFSYISMNIGSTTTSPFLRAFDNAKKISNLTDGFGQLVLFKGYQAEGHDDSHPDYGGHIGIRQGGKEDFNFVLEEGKKYNIYGGVHINATEYMTDAFQYKHENMVLPLSKGWGWLDQAYYVNKTKDVESGELERRLQMLKDDTGDNLSFVYVDVYSGADYNAKKLAEYINERGWMLGTEYAGPIFEQAAWVHWGTDPAYPNKGNDSKIVRFLRNSQTDGFLSTPLLKGMQQAGVGYWQGNPESNSYKAMTSTFFNHNLPTKYMQNFDILKMETDRILFDNHVKVERQADGKIHLSKDGHDIAVMTDSDQVTNSTVFIPWDPHTEDKIYHWNPAGGATTWTVPASWNEVETAKLYKLTDLGREWVADVQVINDQVTLHAEAGIGYVLYPDTAPVQPAMVWGEGSPVKDIGFDSQGFNYWSKASSASATNRISFVKNSNADDQLKVTGPADATITQEMTGLEAGKTYTASVWVSIDGKREAEIAVRQGDEEVANHLDNTELGYFSQQHKYYGKAFQRIKVSFDAKSDTALLILKVAEGDAAVLFDDVRVWENPSKTDAGESVLFEDFENVDEGWGPFVYSRSGPVRTHLVEKAEDSSKQYFTYVLDGKWSLKTNEEGVGNWLRTLPHTLRLEEDHRYNLTMDYNSDQAGMYSAAVRVNENGAVRELAKEDLAEGKHTLDLSFATDGAKDAYLEIVKNFNNNQKELTGTLVLDNIRVNDEGRIEPEEGVLVDRITLSPKTLDMNKGQSAVISARVEPANAYDRSLQWTSSNPEVVSVDRDGKVTALATGTAVITAAAKDASGITATATLNVYEPNEQIPQSQMTASATSFHPGDEPSKALDGDPATMWHTPWYSTQLPDSITLDLGGSYVVNQLNYTPRTSGQNGIITSYNLYASTNGTEFTLVASGAWEGDASVKKLRFAGTPATHLRLEATAGVGNFASAAELQVFRVAGDEADPDPSTSLAAPAAVVSGQEFAVTLGLRHIEQNIYAQRYAVDYDESVMEFVAMESLISGVAILEPSAAEDGTVHIVAASQGQGNSVTGNPDVVKLTFKARNVADKASGSIAVALAEISTGLGEESTPALVSSLVEITPAVSSGDLNGDDRVSIGDLAMIAAHYGKTDQSPDWNEAKIADVNRDGQVDLADLVFVARKMV</sequence>
<dbReference type="PROSITE" id="PS00018">
    <property type="entry name" value="EF_HAND_1"/>
    <property type="match status" value="2"/>
</dbReference>
<dbReference type="InterPro" id="IPR049314">
    <property type="entry name" value="GH101_dom-5"/>
</dbReference>
<dbReference type="Pfam" id="PF00963">
    <property type="entry name" value="Cohesin"/>
    <property type="match status" value="1"/>
</dbReference>
<dbReference type="InterPro" id="IPR014718">
    <property type="entry name" value="GH-type_carb-bd"/>
</dbReference>
<dbReference type="EMBL" id="QXQA01000007">
    <property type="protein sequence ID" value="RIX52389.1"/>
    <property type="molecule type" value="Genomic_DNA"/>
</dbReference>
<dbReference type="OrthoDB" id="1095434at2"/>
<dbReference type="Pfam" id="PF06439">
    <property type="entry name" value="3keto-disac_hyd"/>
    <property type="match status" value="1"/>
</dbReference>
<dbReference type="RefSeq" id="WP_119600115.1">
    <property type="nucleotide sequence ID" value="NZ_QXQA01000007.1"/>
</dbReference>
<dbReference type="Gene3D" id="2.60.40.1080">
    <property type="match status" value="1"/>
</dbReference>
<dbReference type="Pfam" id="PF02368">
    <property type="entry name" value="Big_2"/>
    <property type="match status" value="1"/>
</dbReference>
<dbReference type="InterPro" id="IPR040502">
    <property type="entry name" value="GH101_dom-6"/>
</dbReference>
<dbReference type="Pfam" id="PF21466">
    <property type="entry name" value="GH101_dom-5"/>
    <property type="match status" value="1"/>
</dbReference>
<dbReference type="Pfam" id="PF00754">
    <property type="entry name" value="F5_F8_type_C"/>
    <property type="match status" value="1"/>
</dbReference>
<evidence type="ECO:0000313" key="5">
    <source>
        <dbReference type="Proteomes" id="UP000266482"/>
    </source>
</evidence>
<reference evidence="4 5" key="1">
    <citation type="submission" date="2018-09" db="EMBL/GenBank/DDBJ databases">
        <title>Paenibacillus aracenensis nov. sp. isolated from a cave in southern Spain.</title>
        <authorList>
            <person name="Jurado V."/>
            <person name="Gutierrez-Patricio S."/>
            <person name="Gonzalez-Pimentel J.L."/>
            <person name="Miller A.Z."/>
            <person name="Laiz L."/>
            <person name="Saiz-Jimenez C."/>
        </authorList>
    </citation>
    <scope>NUCLEOTIDE SEQUENCE [LARGE SCALE GENOMIC DNA]</scope>
    <source>
        <strain evidence="4 5">DSM 22867</strain>
    </source>
</reference>
<dbReference type="InterPro" id="IPR025706">
    <property type="entry name" value="Endoa_GalNAc"/>
</dbReference>
<dbReference type="Pfam" id="PF18080">
    <property type="entry name" value="Gal_mutarotas_3"/>
    <property type="match status" value="1"/>
</dbReference>
<dbReference type="Gene3D" id="2.60.40.680">
    <property type="match status" value="1"/>
</dbReference>
<dbReference type="InterPro" id="IPR002105">
    <property type="entry name" value="Dockerin_1_rpt"/>
</dbReference>
<organism evidence="4 5">
    <name type="scientific">Paenibacillus nanensis</name>
    <dbReference type="NCBI Taxonomy" id="393251"/>
    <lineage>
        <taxon>Bacteria</taxon>
        <taxon>Bacillati</taxon>
        <taxon>Bacillota</taxon>
        <taxon>Bacilli</taxon>
        <taxon>Bacillales</taxon>
        <taxon>Paenibacillaceae</taxon>
        <taxon>Paenibacillus</taxon>
    </lineage>
</organism>
<dbReference type="GO" id="GO:0033926">
    <property type="term" value="F:endo-alpha-N-acetylgalactosaminidase activity"/>
    <property type="evidence" value="ECO:0007669"/>
    <property type="project" value="InterPro"/>
</dbReference>
<dbReference type="InterPro" id="IPR008965">
    <property type="entry name" value="CBM2/CBM3_carb-bd_dom_sf"/>
</dbReference>
<dbReference type="GO" id="GO:0000272">
    <property type="term" value="P:polysaccharide catabolic process"/>
    <property type="evidence" value="ECO:0007669"/>
    <property type="project" value="InterPro"/>
</dbReference>
<dbReference type="SUPFAM" id="SSF49384">
    <property type="entry name" value="Carbohydrate-binding domain"/>
    <property type="match status" value="1"/>
</dbReference>
<feature type="chain" id="PRO_5017305585" description="Dockerin domain-containing protein" evidence="1">
    <location>
        <begin position="30"/>
        <end position="1627"/>
    </location>
</feature>
<dbReference type="PROSITE" id="PS00448">
    <property type="entry name" value="CLOS_CELLULOSOME_RPT"/>
    <property type="match status" value="1"/>
</dbReference>
<feature type="domain" description="F5/8 type C" evidence="2">
    <location>
        <begin position="1278"/>
        <end position="1424"/>
    </location>
</feature>
<dbReference type="SUPFAM" id="SSF63446">
    <property type="entry name" value="Type I dockerin domain"/>
    <property type="match status" value="1"/>
</dbReference>
<dbReference type="SMART" id="SM00635">
    <property type="entry name" value="BID_2"/>
    <property type="match status" value="1"/>
</dbReference>
<feature type="domain" description="Dockerin" evidence="3">
    <location>
        <begin position="1566"/>
        <end position="1627"/>
    </location>
</feature>
<dbReference type="Pfam" id="PF00404">
    <property type="entry name" value="Dockerin_1"/>
    <property type="match status" value="1"/>
</dbReference>
<evidence type="ECO:0000259" key="3">
    <source>
        <dbReference type="PROSITE" id="PS51766"/>
    </source>
</evidence>
<dbReference type="PROSITE" id="PS50022">
    <property type="entry name" value="FA58C_3"/>
    <property type="match status" value="1"/>
</dbReference>